<comment type="caution">
    <text evidence="1">The sequence shown here is derived from an EMBL/GenBank/DDBJ whole genome shotgun (WGS) entry which is preliminary data.</text>
</comment>
<dbReference type="EMBL" id="LLXH01008116">
    <property type="protein sequence ID" value="PKC51205.1"/>
    <property type="molecule type" value="Genomic_DNA"/>
</dbReference>
<accession>A0A2N0QJI4</accession>
<evidence type="ECO:0000313" key="1">
    <source>
        <dbReference type="EMBL" id="PKC51205.1"/>
    </source>
</evidence>
<dbReference type="Proteomes" id="UP000232688">
    <property type="component" value="Unassembled WGS sequence"/>
</dbReference>
<proteinExistence type="predicted"/>
<reference evidence="1 2" key="1">
    <citation type="submission" date="2017-10" db="EMBL/GenBank/DDBJ databases">
        <title>Extensive intraspecific genome diversity in a model arbuscular mycorrhizal fungus.</title>
        <authorList>
            <person name="Chen E.C.H."/>
            <person name="Morin E."/>
            <person name="Baudet D."/>
            <person name="Noel J."/>
            <person name="Ndikumana S."/>
            <person name="Charron P."/>
            <person name="St-Onge C."/>
            <person name="Giorgi J."/>
            <person name="Grigoriev I.V."/>
            <person name="Roux C."/>
            <person name="Martin F.M."/>
            <person name="Corradi N."/>
        </authorList>
    </citation>
    <scope>NUCLEOTIDE SEQUENCE [LARGE SCALE GENOMIC DNA]</scope>
    <source>
        <strain evidence="1 2">A1</strain>
    </source>
</reference>
<reference evidence="1 2" key="2">
    <citation type="submission" date="2017-10" db="EMBL/GenBank/DDBJ databases">
        <title>Genome analyses suggest a sexual origin of heterokaryosis in a supposedly ancient asexual fungus.</title>
        <authorList>
            <person name="Corradi N."/>
            <person name="Sedzielewska K."/>
            <person name="Noel J."/>
            <person name="Charron P."/>
            <person name="Farinelli L."/>
            <person name="Marton T."/>
            <person name="Kruger M."/>
            <person name="Pelin A."/>
            <person name="Brachmann A."/>
            <person name="Corradi N."/>
        </authorList>
    </citation>
    <scope>NUCLEOTIDE SEQUENCE [LARGE SCALE GENOMIC DNA]</scope>
    <source>
        <strain evidence="1 2">A1</strain>
    </source>
</reference>
<protein>
    <submittedName>
        <fullName evidence="1">Uncharacterized protein</fullName>
    </submittedName>
</protein>
<name>A0A2N0QJI4_9GLOM</name>
<sequence length="57" mass="6326">MEKVTCSCGHENPFGTKICGKCGRPLTEEAKSQKVLDMKYDGSAIRSKTYNKSIIDK</sequence>
<evidence type="ECO:0000313" key="2">
    <source>
        <dbReference type="Proteomes" id="UP000232688"/>
    </source>
</evidence>
<organism evidence="1 2">
    <name type="scientific">Rhizophagus irregularis</name>
    <dbReference type="NCBI Taxonomy" id="588596"/>
    <lineage>
        <taxon>Eukaryota</taxon>
        <taxon>Fungi</taxon>
        <taxon>Fungi incertae sedis</taxon>
        <taxon>Mucoromycota</taxon>
        <taxon>Glomeromycotina</taxon>
        <taxon>Glomeromycetes</taxon>
        <taxon>Glomerales</taxon>
        <taxon>Glomeraceae</taxon>
        <taxon>Rhizophagus</taxon>
    </lineage>
</organism>
<dbReference type="VEuPathDB" id="FungiDB:RhiirA1_484293"/>
<gene>
    <name evidence="1" type="ORF">RhiirA1_484293</name>
</gene>
<feature type="non-terminal residue" evidence="1">
    <location>
        <position position="57"/>
    </location>
</feature>
<dbReference type="AlphaFoldDB" id="A0A2N0QJI4"/>